<feature type="compositionally biased region" description="Polar residues" evidence="1">
    <location>
        <begin position="263"/>
        <end position="274"/>
    </location>
</feature>
<evidence type="ECO:0000256" key="1">
    <source>
        <dbReference type="SAM" id="MobiDB-lite"/>
    </source>
</evidence>
<reference evidence="2 3" key="1">
    <citation type="submission" date="2017-03" db="EMBL/GenBank/DDBJ databases">
        <title>Genomes of endolithic fungi from Antarctica.</title>
        <authorList>
            <person name="Coleine C."/>
            <person name="Masonjones S."/>
            <person name="Stajich J.E."/>
        </authorList>
    </citation>
    <scope>NUCLEOTIDE SEQUENCE [LARGE SCALE GENOMIC DNA]</scope>
    <source>
        <strain evidence="2 3">CCFEE 5184</strain>
    </source>
</reference>
<evidence type="ECO:0000313" key="3">
    <source>
        <dbReference type="Proteomes" id="UP000309340"/>
    </source>
</evidence>
<keyword evidence="3" id="KW-1185">Reference proteome</keyword>
<dbReference type="Proteomes" id="UP000309340">
    <property type="component" value="Unassembled WGS sequence"/>
</dbReference>
<comment type="caution">
    <text evidence="2">The sequence shown here is derived from an EMBL/GenBank/DDBJ whole genome shotgun (WGS) entry which is preliminary data.</text>
</comment>
<feature type="compositionally biased region" description="Low complexity" evidence="1">
    <location>
        <begin position="117"/>
        <end position="129"/>
    </location>
</feature>
<sequence length="296" mass="31565">MPFFHRDPTESIAATVRSYVKVTLARLDARANRPRQDCMTATTPKADDSSPASSGSGKQQSFIGGAKLTCQQEGASGVAGALDASPRDQIREAWHADQEVGTVASGQKEEVDGPGLGSFSSPLLSSSQPDKANDVADSVVEESPAAEHQELLRAWRGRPKSIQSDDGSVVSGEEFRGRRRQRLWEGMAEGAPRRQKKKRSQPRQASPARDYAASPSTSGSGPGREAWYTSSTRLAAGQETVASTPAASSETIAAVPSGLGGQRETTPGSQTSTKTYRRTRFCEVGLVDEPVRTDEQ</sequence>
<name>A0A4U0WQT3_9PEZI</name>
<dbReference type="EMBL" id="NAJQ01000754">
    <property type="protein sequence ID" value="TKA65267.1"/>
    <property type="molecule type" value="Genomic_DNA"/>
</dbReference>
<gene>
    <name evidence="2" type="ORF">B0A55_10441</name>
</gene>
<organism evidence="2 3">
    <name type="scientific">Friedmanniomyces simplex</name>
    <dbReference type="NCBI Taxonomy" id="329884"/>
    <lineage>
        <taxon>Eukaryota</taxon>
        <taxon>Fungi</taxon>
        <taxon>Dikarya</taxon>
        <taxon>Ascomycota</taxon>
        <taxon>Pezizomycotina</taxon>
        <taxon>Dothideomycetes</taxon>
        <taxon>Dothideomycetidae</taxon>
        <taxon>Mycosphaerellales</taxon>
        <taxon>Teratosphaeriaceae</taxon>
        <taxon>Friedmanniomyces</taxon>
    </lineage>
</organism>
<accession>A0A4U0WQT3</accession>
<protein>
    <submittedName>
        <fullName evidence="2">Uncharacterized protein</fullName>
    </submittedName>
</protein>
<proteinExistence type="predicted"/>
<evidence type="ECO:0000313" key="2">
    <source>
        <dbReference type="EMBL" id="TKA65267.1"/>
    </source>
</evidence>
<feature type="compositionally biased region" description="Polar residues" evidence="1">
    <location>
        <begin position="240"/>
        <end position="251"/>
    </location>
</feature>
<dbReference type="AlphaFoldDB" id="A0A4U0WQT3"/>
<feature type="compositionally biased region" description="Basic and acidic residues" evidence="1">
    <location>
        <begin position="85"/>
        <end position="98"/>
    </location>
</feature>
<feature type="compositionally biased region" description="Low complexity" evidence="1">
    <location>
        <begin position="49"/>
        <end position="61"/>
    </location>
</feature>
<dbReference type="OrthoDB" id="3893753at2759"/>
<feature type="region of interest" description="Disordered" evidence="1">
    <location>
        <begin position="30"/>
        <end position="277"/>
    </location>
</feature>